<dbReference type="SMART" id="SM00562">
    <property type="entry name" value="NDK"/>
    <property type="match status" value="1"/>
</dbReference>
<dbReference type="STRING" id="1037660.A0A066VT68"/>
<organism evidence="4 5">
    <name type="scientific">Tilletiaria anomala (strain ATCC 24038 / CBS 436.72 / UBC 951)</name>
    <dbReference type="NCBI Taxonomy" id="1037660"/>
    <lineage>
        <taxon>Eukaryota</taxon>
        <taxon>Fungi</taxon>
        <taxon>Dikarya</taxon>
        <taxon>Basidiomycota</taxon>
        <taxon>Ustilaginomycotina</taxon>
        <taxon>Exobasidiomycetes</taxon>
        <taxon>Georgefischeriales</taxon>
        <taxon>Tilletiariaceae</taxon>
        <taxon>Tilletiaria</taxon>
    </lineage>
</organism>
<reference evidence="4 5" key="1">
    <citation type="submission" date="2014-05" db="EMBL/GenBank/DDBJ databases">
        <title>Draft genome sequence of a rare smut relative, Tilletiaria anomala UBC 951.</title>
        <authorList>
            <consortium name="DOE Joint Genome Institute"/>
            <person name="Toome M."/>
            <person name="Kuo A."/>
            <person name="Henrissat B."/>
            <person name="Lipzen A."/>
            <person name="Tritt A."/>
            <person name="Yoshinaga Y."/>
            <person name="Zane M."/>
            <person name="Barry K."/>
            <person name="Grigoriev I.V."/>
            <person name="Spatafora J.W."/>
            <person name="Aimea M.C."/>
        </authorList>
    </citation>
    <scope>NUCLEOTIDE SEQUENCE [LARGE SCALE GENOMIC DNA]</scope>
    <source>
        <strain evidence="4 5">UBC 951</strain>
    </source>
</reference>
<evidence type="ECO:0000256" key="1">
    <source>
        <dbReference type="ARBA" id="ARBA00017632"/>
    </source>
</evidence>
<feature type="compositionally biased region" description="Polar residues" evidence="2">
    <location>
        <begin position="208"/>
        <end position="223"/>
    </location>
</feature>
<feature type="region of interest" description="Disordered" evidence="2">
    <location>
        <begin position="599"/>
        <end position="621"/>
    </location>
</feature>
<protein>
    <recommendedName>
        <fullName evidence="1">Nucleoside diphosphate kinase</fullName>
    </recommendedName>
</protein>
<dbReference type="AlphaFoldDB" id="A0A066VT68"/>
<sequence length="621" mass="65515">MDNLEGASPQYIRLSRTIAILAKSAAQVHRLAIIRCIQEAGFSILEERMEEWRHPDDEDFLSEFLACEADERKWVNRLTGCPIYVMVLERKSAPAMWLDMIGLGQREQVGAMDARDSVTPRSDGLRAMYGTECFYGSPSLVGAERQIAICFPELSDGYVVADPFAPSDTVLVQANDVLYDEDGRAFDANNGEELDLQEEISLPQIENSMYRSGSGSQGTNSAGISPPKVFRARPIPSSVAKPSIQPRMSRAAALRMGIELPAVPRRDASSSSTSSSLGPVGISGFPRADVASPKSLVKPTVAPRMNKAVAARLGALAGGAEATAYSTPPPVSARERVAVDFSSTPGHKRASSGIKLASLQTPTITPRTNKAAAARLSGSTPSVSTPTGGNSVKSTPPSAFSPLPRTGSMNRTVSSSQCSAGPRERREVDFSNTPGHKRTVSAAARPASLRAPSIEPRLNKAAAARTGRPQSSAGLPAGRDGANGNVKENASPARNSTSMRGRVVDFSNTLGHRRSSISNMPPLASLKAPSIAPWSNAAAAVRARPPSRSSSALGHHARQQQRSGSTLGFASSGGPAAMRTGGSSIDAATSAAVNRSIRSKFPPSSYRHSMMSFPSQPVSRG</sequence>
<feature type="compositionally biased region" description="Polar residues" evidence="2">
    <location>
        <begin position="612"/>
        <end position="621"/>
    </location>
</feature>
<feature type="compositionally biased region" description="Polar residues" evidence="2">
    <location>
        <begin position="486"/>
        <end position="499"/>
    </location>
</feature>
<feature type="compositionally biased region" description="Low complexity" evidence="2">
    <location>
        <begin position="441"/>
        <end position="453"/>
    </location>
</feature>
<dbReference type="Proteomes" id="UP000027361">
    <property type="component" value="Unassembled WGS sequence"/>
</dbReference>
<dbReference type="InParanoid" id="A0A066VT68"/>
<name>A0A066VT68_TILAU</name>
<feature type="compositionally biased region" description="Low complexity" evidence="2">
    <location>
        <begin position="377"/>
        <end position="391"/>
    </location>
</feature>
<evidence type="ECO:0000259" key="3">
    <source>
        <dbReference type="SMART" id="SM00562"/>
    </source>
</evidence>
<feature type="region of interest" description="Disordered" evidence="2">
    <location>
        <begin position="537"/>
        <end position="583"/>
    </location>
</feature>
<keyword evidence="5" id="KW-1185">Reference proteome</keyword>
<dbReference type="OMA" id="ERQIAIC"/>
<dbReference type="GeneID" id="25261815"/>
<feature type="domain" description="Nucleoside diphosphate kinase-like" evidence="3">
    <location>
        <begin position="14"/>
        <end position="156"/>
    </location>
</feature>
<dbReference type="OrthoDB" id="2162449at2759"/>
<feature type="region of interest" description="Disordered" evidence="2">
    <location>
        <begin position="374"/>
        <end position="502"/>
    </location>
</feature>
<proteinExistence type="predicted"/>
<dbReference type="HOGENOM" id="CLU_440182_0_0_1"/>
<dbReference type="InterPro" id="IPR036850">
    <property type="entry name" value="NDK-like_dom_sf"/>
</dbReference>
<evidence type="ECO:0000313" key="5">
    <source>
        <dbReference type="Proteomes" id="UP000027361"/>
    </source>
</evidence>
<feature type="compositionally biased region" description="Polar residues" evidence="2">
    <location>
        <begin position="560"/>
        <end position="569"/>
    </location>
</feature>
<dbReference type="SUPFAM" id="SSF54919">
    <property type="entry name" value="Nucleoside diphosphate kinase, NDK"/>
    <property type="match status" value="1"/>
</dbReference>
<dbReference type="Gene3D" id="3.30.70.141">
    <property type="entry name" value="Nucleoside diphosphate kinase-like domain"/>
    <property type="match status" value="1"/>
</dbReference>
<dbReference type="EMBL" id="JMSN01000076">
    <property type="protein sequence ID" value="KDN41770.1"/>
    <property type="molecule type" value="Genomic_DNA"/>
</dbReference>
<feature type="compositionally biased region" description="Low complexity" evidence="2">
    <location>
        <begin position="537"/>
        <end position="552"/>
    </location>
</feature>
<dbReference type="InterPro" id="IPR034907">
    <property type="entry name" value="NDK-like_dom"/>
</dbReference>
<accession>A0A066VT68</accession>
<evidence type="ECO:0000256" key="2">
    <source>
        <dbReference type="SAM" id="MobiDB-lite"/>
    </source>
</evidence>
<feature type="compositionally biased region" description="Polar residues" evidence="2">
    <location>
        <begin position="407"/>
        <end position="419"/>
    </location>
</feature>
<evidence type="ECO:0000313" key="4">
    <source>
        <dbReference type="EMBL" id="KDN41770.1"/>
    </source>
</evidence>
<gene>
    <name evidence="4" type="ORF">K437DRAFT_170107</name>
</gene>
<feature type="region of interest" description="Disordered" evidence="2">
    <location>
        <begin position="208"/>
        <end position="246"/>
    </location>
</feature>
<comment type="caution">
    <text evidence="4">The sequence shown here is derived from an EMBL/GenBank/DDBJ whole genome shotgun (WGS) entry which is preliminary data.</text>
</comment>
<feature type="region of interest" description="Disordered" evidence="2">
    <location>
        <begin position="264"/>
        <end position="289"/>
    </location>
</feature>
<dbReference type="RefSeq" id="XP_013241826.1">
    <property type="nucleotide sequence ID" value="XM_013386372.1"/>
</dbReference>